<evidence type="ECO:0000313" key="2">
    <source>
        <dbReference type="EMBL" id="SDY52310.1"/>
    </source>
</evidence>
<sequence>MPSRNEPAPTTNSAPDGDVRRLSRRGLLRITAGATVTVPAAALTGCGLFDRDPDTPPAPDPLAPLLAGALDLAARHEAAAAARPELADRLAPIAQAHRAHAAELARVIGAAAATPTATAGPTSAGPGGADDVRGMLADLRAAERAGQAAAVQACRAAPAARAALLGSIAAARATHLEVLT</sequence>
<dbReference type="RefSeq" id="WP_245736536.1">
    <property type="nucleotide sequence ID" value="NZ_FNPH01000002.1"/>
</dbReference>
<organism evidence="2 3">
    <name type="scientific">Micromonospora pattaloongensis</name>
    <dbReference type="NCBI Taxonomy" id="405436"/>
    <lineage>
        <taxon>Bacteria</taxon>
        <taxon>Bacillati</taxon>
        <taxon>Actinomycetota</taxon>
        <taxon>Actinomycetes</taxon>
        <taxon>Micromonosporales</taxon>
        <taxon>Micromonosporaceae</taxon>
        <taxon>Micromonospora</taxon>
    </lineage>
</organism>
<dbReference type="STRING" id="405436.SAMN05444365_102525"/>
<dbReference type="AlphaFoldDB" id="A0A1H3KJX9"/>
<evidence type="ECO:0008006" key="4">
    <source>
        <dbReference type="Google" id="ProtNLM"/>
    </source>
</evidence>
<keyword evidence="3" id="KW-1185">Reference proteome</keyword>
<gene>
    <name evidence="2" type="ORF">SAMN05444365_102525</name>
</gene>
<dbReference type="Proteomes" id="UP000242415">
    <property type="component" value="Unassembled WGS sequence"/>
</dbReference>
<protein>
    <recommendedName>
        <fullName evidence="4">Ferritin-like domain-containing protein</fullName>
    </recommendedName>
</protein>
<evidence type="ECO:0000256" key="1">
    <source>
        <dbReference type="SAM" id="MobiDB-lite"/>
    </source>
</evidence>
<accession>A0A1H3KJX9</accession>
<name>A0A1H3KJX9_9ACTN</name>
<feature type="region of interest" description="Disordered" evidence="1">
    <location>
        <begin position="1"/>
        <end position="20"/>
    </location>
</feature>
<dbReference type="PROSITE" id="PS51318">
    <property type="entry name" value="TAT"/>
    <property type="match status" value="1"/>
</dbReference>
<reference evidence="3" key="1">
    <citation type="submission" date="2016-10" db="EMBL/GenBank/DDBJ databases">
        <authorList>
            <person name="Varghese N."/>
            <person name="Submissions S."/>
        </authorList>
    </citation>
    <scope>NUCLEOTIDE SEQUENCE [LARGE SCALE GENOMIC DNA]</scope>
    <source>
        <strain evidence="3">DSM 45245</strain>
    </source>
</reference>
<dbReference type="InterPro" id="IPR006311">
    <property type="entry name" value="TAT_signal"/>
</dbReference>
<evidence type="ECO:0000313" key="3">
    <source>
        <dbReference type="Proteomes" id="UP000242415"/>
    </source>
</evidence>
<proteinExistence type="predicted"/>
<dbReference type="EMBL" id="FNPH01000002">
    <property type="protein sequence ID" value="SDY52310.1"/>
    <property type="molecule type" value="Genomic_DNA"/>
</dbReference>